<proteinExistence type="predicted"/>
<keyword evidence="4" id="KW-1185">Reference proteome</keyword>
<evidence type="ECO:0000256" key="2">
    <source>
        <dbReference type="PIRSR" id="PIRSR602481-2"/>
    </source>
</evidence>
<dbReference type="GO" id="GO:0000976">
    <property type="term" value="F:transcription cis-regulatory region binding"/>
    <property type="evidence" value="ECO:0007669"/>
    <property type="project" value="TreeGrafter"/>
</dbReference>
<organism evidence="3 4">
    <name type="scientific">Pedobacter quisquiliarum</name>
    <dbReference type="NCBI Taxonomy" id="1834438"/>
    <lineage>
        <taxon>Bacteria</taxon>
        <taxon>Pseudomonadati</taxon>
        <taxon>Bacteroidota</taxon>
        <taxon>Sphingobacteriia</taxon>
        <taxon>Sphingobacteriales</taxon>
        <taxon>Sphingobacteriaceae</taxon>
        <taxon>Pedobacter</taxon>
    </lineage>
</organism>
<evidence type="ECO:0000256" key="1">
    <source>
        <dbReference type="PIRSR" id="PIRSR602481-1"/>
    </source>
</evidence>
<dbReference type="InterPro" id="IPR036390">
    <property type="entry name" value="WH_DNA-bd_sf"/>
</dbReference>
<dbReference type="Gene3D" id="1.10.10.10">
    <property type="entry name" value="Winged helix-like DNA-binding domain superfamily/Winged helix DNA-binding domain"/>
    <property type="match status" value="1"/>
</dbReference>
<feature type="binding site" evidence="1">
    <location>
        <position position="100"/>
    </location>
    <ligand>
        <name>Zn(2+)</name>
        <dbReference type="ChEBI" id="CHEBI:29105"/>
    </ligand>
</feature>
<gene>
    <name evidence="3" type="ORF">GCM10011387_32020</name>
</gene>
<dbReference type="InterPro" id="IPR036388">
    <property type="entry name" value="WH-like_DNA-bd_sf"/>
</dbReference>
<sequence length="139" mass="15259">MSPNIETMLIEKGIQPTAMRMLVLDCLLKQSSATPMTELESELHPADRITIYRTLKTFEEKGMVHAIDDGSGATKYAICVEDCSTTGHHDLHVHFNCNICKQTTCLPNTSVPELKLPEGFVPAELSLIVKGVCPGCSNR</sequence>
<evidence type="ECO:0000313" key="3">
    <source>
        <dbReference type="EMBL" id="GGC75823.1"/>
    </source>
</evidence>
<dbReference type="GO" id="GO:0045892">
    <property type="term" value="P:negative regulation of DNA-templated transcription"/>
    <property type="evidence" value="ECO:0007669"/>
    <property type="project" value="TreeGrafter"/>
</dbReference>
<protein>
    <submittedName>
        <fullName evidence="3">Transcriptional regulator</fullName>
    </submittedName>
</protein>
<dbReference type="InterPro" id="IPR002481">
    <property type="entry name" value="FUR"/>
</dbReference>
<accession>A0A916UK25</accession>
<feature type="binding site" evidence="1">
    <location>
        <position position="97"/>
    </location>
    <ligand>
        <name>Zn(2+)</name>
        <dbReference type="ChEBI" id="CHEBI:29105"/>
    </ligand>
</feature>
<dbReference type="PANTHER" id="PTHR33202:SF22">
    <property type="entry name" value="HYDROGEN PEROXIDE SENSITIVE REPRESSOR"/>
    <property type="match status" value="1"/>
</dbReference>
<dbReference type="RefSeq" id="WP_188627951.1">
    <property type="nucleotide sequence ID" value="NZ_BMIL01000014.1"/>
</dbReference>
<dbReference type="SUPFAM" id="SSF46785">
    <property type="entry name" value="Winged helix' DNA-binding domain"/>
    <property type="match status" value="1"/>
</dbReference>
<feature type="binding site" evidence="2">
    <location>
        <position position="88"/>
    </location>
    <ligand>
        <name>Fe cation</name>
        <dbReference type="ChEBI" id="CHEBI:24875"/>
    </ligand>
</feature>
<feature type="binding site" evidence="1">
    <location>
        <position position="133"/>
    </location>
    <ligand>
        <name>Zn(2+)</name>
        <dbReference type="ChEBI" id="CHEBI:29105"/>
    </ligand>
</feature>
<dbReference type="GO" id="GO:0008270">
    <property type="term" value="F:zinc ion binding"/>
    <property type="evidence" value="ECO:0007669"/>
    <property type="project" value="TreeGrafter"/>
</dbReference>
<dbReference type="Pfam" id="PF01475">
    <property type="entry name" value="FUR"/>
    <property type="match status" value="1"/>
</dbReference>
<comment type="caution">
    <text evidence="3">The sequence shown here is derived from an EMBL/GenBank/DDBJ whole genome shotgun (WGS) entry which is preliminary data.</text>
</comment>
<feature type="binding site" evidence="1">
    <location>
        <position position="136"/>
    </location>
    <ligand>
        <name>Zn(2+)</name>
        <dbReference type="ChEBI" id="CHEBI:29105"/>
    </ligand>
</feature>
<dbReference type="EMBL" id="BMIL01000014">
    <property type="protein sequence ID" value="GGC75823.1"/>
    <property type="molecule type" value="Genomic_DNA"/>
</dbReference>
<keyword evidence="1" id="KW-0479">Metal-binding</keyword>
<comment type="cofactor">
    <cofactor evidence="2">
        <name>Mn(2+)</name>
        <dbReference type="ChEBI" id="CHEBI:29035"/>
    </cofactor>
    <cofactor evidence="2">
        <name>Fe(2+)</name>
        <dbReference type="ChEBI" id="CHEBI:29033"/>
    </cofactor>
    <text evidence="2">Binds 1 Mn(2+) or Fe(2+) ion per subunit.</text>
</comment>
<comment type="cofactor">
    <cofactor evidence="1">
        <name>Zn(2+)</name>
        <dbReference type="ChEBI" id="CHEBI:29105"/>
    </cofactor>
    <text evidence="1">Binds 1 zinc ion per subunit.</text>
</comment>
<dbReference type="PANTHER" id="PTHR33202">
    <property type="entry name" value="ZINC UPTAKE REGULATION PROTEIN"/>
    <property type="match status" value="1"/>
</dbReference>
<keyword evidence="2" id="KW-0408">Iron</keyword>
<dbReference type="Proteomes" id="UP000651668">
    <property type="component" value="Unassembled WGS sequence"/>
</dbReference>
<evidence type="ECO:0000313" key="4">
    <source>
        <dbReference type="Proteomes" id="UP000651668"/>
    </source>
</evidence>
<dbReference type="AlphaFoldDB" id="A0A916UK25"/>
<name>A0A916UK25_9SPHI</name>
<keyword evidence="1" id="KW-0862">Zinc</keyword>
<reference evidence="3" key="1">
    <citation type="journal article" date="2014" name="Int. J. Syst. Evol. Microbiol.">
        <title>Complete genome sequence of Corynebacterium casei LMG S-19264T (=DSM 44701T), isolated from a smear-ripened cheese.</title>
        <authorList>
            <consortium name="US DOE Joint Genome Institute (JGI-PGF)"/>
            <person name="Walter F."/>
            <person name="Albersmeier A."/>
            <person name="Kalinowski J."/>
            <person name="Ruckert C."/>
        </authorList>
    </citation>
    <scope>NUCLEOTIDE SEQUENCE</scope>
    <source>
        <strain evidence="3">CGMCC 1.15343</strain>
    </source>
</reference>
<dbReference type="GO" id="GO:1900376">
    <property type="term" value="P:regulation of secondary metabolite biosynthetic process"/>
    <property type="evidence" value="ECO:0007669"/>
    <property type="project" value="TreeGrafter"/>
</dbReference>
<dbReference type="GO" id="GO:0003700">
    <property type="term" value="F:DNA-binding transcription factor activity"/>
    <property type="evidence" value="ECO:0007669"/>
    <property type="project" value="InterPro"/>
</dbReference>
<reference evidence="3" key="2">
    <citation type="submission" date="2020-09" db="EMBL/GenBank/DDBJ databases">
        <authorList>
            <person name="Sun Q."/>
            <person name="Zhou Y."/>
        </authorList>
    </citation>
    <scope>NUCLEOTIDE SEQUENCE</scope>
    <source>
        <strain evidence="3">CGMCC 1.15343</strain>
    </source>
</reference>